<dbReference type="OrthoDB" id="190958at2759"/>
<dbReference type="PhylomeDB" id="B3SEX8"/>
<proteinExistence type="inferred from homology"/>
<dbReference type="Proteomes" id="UP000009022">
    <property type="component" value="Unassembled WGS sequence"/>
</dbReference>
<dbReference type="STRING" id="10228.B3SEX8"/>
<dbReference type="RefSeq" id="XP_002118797.1">
    <property type="nucleotide sequence ID" value="XM_002118761.1"/>
</dbReference>
<dbReference type="AlphaFoldDB" id="B3SEX8"/>
<dbReference type="HOGENOM" id="CLU_039466_2_1_1"/>
<reference evidence="9 10" key="1">
    <citation type="journal article" date="2008" name="Nature">
        <title>The Trichoplax genome and the nature of placozoans.</title>
        <authorList>
            <person name="Srivastava M."/>
            <person name="Begovic E."/>
            <person name="Chapman J."/>
            <person name="Putnam N.H."/>
            <person name="Hellsten U."/>
            <person name="Kawashima T."/>
            <person name="Kuo A."/>
            <person name="Mitros T."/>
            <person name="Salamov A."/>
            <person name="Carpenter M.L."/>
            <person name="Signorovitch A.Y."/>
            <person name="Moreno M.A."/>
            <person name="Kamm K."/>
            <person name="Grimwood J."/>
            <person name="Schmutz J."/>
            <person name="Shapiro H."/>
            <person name="Grigoriev I.V."/>
            <person name="Buss L.W."/>
            <person name="Schierwater B."/>
            <person name="Dellaporta S.L."/>
            <person name="Rokhsar D.S."/>
        </authorList>
    </citation>
    <scope>NUCLEOTIDE SEQUENCE [LARGE SCALE GENOMIC DNA]</scope>
    <source>
        <strain evidence="9 10">Grell-BS-1999</strain>
    </source>
</reference>
<evidence type="ECO:0000256" key="8">
    <source>
        <dbReference type="SAM" id="MobiDB-lite"/>
    </source>
</evidence>
<dbReference type="GO" id="GO:0000398">
    <property type="term" value="P:mRNA splicing, via spliceosome"/>
    <property type="evidence" value="ECO:0007669"/>
    <property type="project" value="UniProtKB-UniRule"/>
</dbReference>
<gene>
    <name evidence="9" type="ORF">TRIADDRAFT_34760</name>
</gene>
<dbReference type="OMA" id="GEHFKYL"/>
<evidence type="ECO:0000256" key="4">
    <source>
        <dbReference type="ARBA" id="ARBA00022728"/>
    </source>
</evidence>
<keyword evidence="4 7" id="KW-0747">Spliceosome</keyword>
<evidence type="ECO:0000256" key="5">
    <source>
        <dbReference type="ARBA" id="ARBA00023187"/>
    </source>
</evidence>
<dbReference type="EMBL" id="DS985706">
    <property type="protein sequence ID" value="EDV18717.1"/>
    <property type="molecule type" value="Genomic_DNA"/>
</dbReference>
<evidence type="ECO:0000256" key="6">
    <source>
        <dbReference type="ARBA" id="ARBA00023242"/>
    </source>
</evidence>
<dbReference type="GeneID" id="6760011"/>
<dbReference type="InterPro" id="IPR005037">
    <property type="entry name" value="PRP38"/>
</dbReference>
<feature type="region of interest" description="Disordered" evidence="8">
    <location>
        <begin position="184"/>
        <end position="205"/>
    </location>
</feature>
<dbReference type="CTD" id="6760011"/>
<evidence type="ECO:0000256" key="1">
    <source>
        <dbReference type="ARBA" id="ARBA00004123"/>
    </source>
</evidence>
<evidence type="ECO:0000313" key="10">
    <source>
        <dbReference type="Proteomes" id="UP000009022"/>
    </source>
</evidence>
<evidence type="ECO:0000313" key="9">
    <source>
        <dbReference type="EMBL" id="EDV18717.1"/>
    </source>
</evidence>
<sequence length="216" mass="25368">MANRTAKDAVTVKGTNPQYLVEKITRSRIYECKYWKEKCFAVTAELLVDRAMELDHIGGTFGGNIKPTPFLCLILKMLQIQPEKDIIVEFIKNEDYKYVRALGAIYMRLVGTSNDCYNYLEPLYNDFRKLKRKQRSGQFQVIHMDEFVEELLTEDRACDTILPRIQKRYILEQTNQLEPRVSALDEDIDIESDEQSESEEEEPVMQSYLVIEYMRP</sequence>
<feature type="compositionally biased region" description="Acidic residues" evidence="8">
    <location>
        <begin position="184"/>
        <end position="203"/>
    </location>
</feature>
<keyword evidence="3 7" id="KW-0507">mRNA processing</keyword>
<comment type="similarity">
    <text evidence="2 7">Belongs to the PRP38 family.</text>
</comment>
<dbReference type="eggNOG" id="KOG2889">
    <property type="taxonomic scope" value="Eukaryota"/>
</dbReference>
<dbReference type="InParanoid" id="B3SEX8"/>
<comment type="function">
    <text evidence="7">Required for pre-mRNA splicing.</text>
</comment>
<evidence type="ECO:0000256" key="3">
    <source>
        <dbReference type="ARBA" id="ARBA00022664"/>
    </source>
</evidence>
<evidence type="ECO:0000256" key="2">
    <source>
        <dbReference type="ARBA" id="ARBA00006164"/>
    </source>
</evidence>
<accession>B3SEX8</accession>
<evidence type="ECO:0000256" key="7">
    <source>
        <dbReference type="RuleBase" id="RU367025"/>
    </source>
</evidence>
<dbReference type="KEGG" id="tad:TRIADDRAFT_34760"/>
<comment type="subcellular location">
    <subcellularLocation>
        <location evidence="1 7">Nucleus</location>
    </subcellularLocation>
</comment>
<keyword evidence="10" id="KW-1185">Reference proteome</keyword>
<keyword evidence="6 7" id="KW-0539">Nucleus</keyword>
<dbReference type="FunCoup" id="B3SEX8">
    <property type="interactions" value="2069"/>
</dbReference>
<keyword evidence="5 7" id="KW-0508">mRNA splicing</keyword>
<dbReference type="Pfam" id="PF03371">
    <property type="entry name" value="PRP38"/>
    <property type="match status" value="1"/>
</dbReference>
<dbReference type="GO" id="GO:0071011">
    <property type="term" value="C:precatalytic spliceosome"/>
    <property type="evidence" value="ECO:0000318"/>
    <property type="project" value="GO_Central"/>
</dbReference>
<organism evidence="9 10">
    <name type="scientific">Trichoplax adhaerens</name>
    <name type="common">Trichoplax reptans</name>
    <dbReference type="NCBI Taxonomy" id="10228"/>
    <lineage>
        <taxon>Eukaryota</taxon>
        <taxon>Metazoa</taxon>
        <taxon>Placozoa</taxon>
        <taxon>Uniplacotomia</taxon>
        <taxon>Trichoplacea</taxon>
        <taxon>Trichoplacidae</taxon>
        <taxon>Trichoplax</taxon>
    </lineage>
</organism>
<name>B3SEX8_TRIAD</name>
<dbReference type="PANTHER" id="PTHR23142">
    <property type="entry name" value="PRE-MRNA-SPLICING FACTOR 38A-RELATED"/>
    <property type="match status" value="1"/>
</dbReference>
<protein>
    <recommendedName>
        <fullName evidence="7">Pre-mRNA-splicing factor 38</fullName>
    </recommendedName>
</protein>